<evidence type="ECO:0000256" key="1">
    <source>
        <dbReference type="ARBA" id="ARBA00022737"/>
    </source>
</evidence>
<dbReference type="AlphaFoldDB" id="A0A6J8BCL8"/>
<evidence type="ECO:0000259" key="4">
    <source>
        <dbReference type="Pfam" id="PF20720"/>
    </source>
</evidence>
<gene>
    <name evidence="5" type="ORF">MCOR_17541</name>
</gene>
<reference evidence="5 6" key="1">
    <citation type="submission" date="2020-06" db="EMBL/GenBank/DDBJ databases">
        <authorList>
            <person name="Li R."/>
            <person name="Bekaert M."/>
        </authorList>
    </citation>
    <scope>NUCLEOTIDE SEQUENCE [LARGE SCALE GENOMIC DNA]</scope>
    <source>
        <strain evidence="6">wild</strain>
    </source>
</reference>
<feature type="repeat" description="ANK" evidence="3">
    <location>
        <begin position="503"/>
        <end position="535"/>
    </location>
</feature>
<dbReference type="InterPro" id="IPR002110">
    <property type="entry name" value="Ankyrin_rpt"/>
</dbReference>
<dbReference type="SUPFAM" id="SSF52540">
    <property type="entry name" value="P-loop containing nucleoside triphosphate hydrolases"/>
    <property type="match status" value="1"/>
</dbReference>
<dbReference type="EMBL" id="CACVKT020003086">
    <property type="protein sequence ID" value="CAC5381668.1"/>
    <property type="molecule type" value="Genomic_DNA"/>
</dbReference>
<dbReference type="InterPro" id="IPR049050">
    <property type="entry name" value="nSTAND3"/>
</dbReference>
<dbReference type="InterPro" id="IPR036770">
    <property type="entry name" value="Ankyrin_rpt-contain_sf"/>
</dbReference>
<dbReference type="Pfam" id="PF12796">
    <property type="entry name" value="Ank_2"/>
    <property type="match status" value="4"/>
</dbReference>
<dbReference type="OrthoDB" id="20872at2759"/>
<dbReference type="SUPFAM" id="SSF48403">
    <property type="entry name" value="Ankyrin repeat"/>
    <property type="match status" value="2"/>
</dbReference>
<protein>
    <recommendedName>
        <fullName evidence="4">Novel STAND NTPase 3 domain-containing protein</fullName>
    </recommendedName>
</protein>
<dbReference type="InterPro" id="IPR027417">
    <property type="entry name" value="P-loop_NTPase"/>
</dbReference>
<feature type="repeat" description="ANK" evidence="3">
    <location>
        <begin position="702"/>
        <end position="734"/>
    </location>
</feature>
<sequence length="891" mass="102133">MFHLFYLFDTIRACIASDIHNQHIKDWKRDDEKFIETEATRQVEQRLRDDNCVLVVGRSGNGKSSIIRHLALKVCDDNKYQIIPTVMDPSDIHLFYNLKKKQLFVIDDVCGKEKNINAQSVDVWSNQIDDILRLLKTASVFKDKHKSAINVKLLFAVGIDIYNDSIFNGLDSLRSYVCDISNWPLNDKEKLAMIRNYISSESDSKLTQKLKSDKAYFPLLCKIAEGKTAEQIIRLFSNLNDFIKQDILALKDTNNLHFCIITLCALLNDKFKEKTLNNDFDSSDEREAFENICTEFNLGTQQESAKSKIKEQLENLEGTYVTKTEDYYRFIHTKVYRIAVLVCGQTFVHNFITSIRSSFIAEKFCFISVKTDGNKNFIVIDGEDAEKRYFDRLMIDLKQGVTYSTFHNSQLKYELYRKKFIWYSRMRKQKVIELLKHFKSKKDTQNTNIDNNEYEDYIDFKKQYHFSSHNMRKPLIESAWEDNADIVQMLLDFDCDINEVDRFGRTALFVACRLGKEDIVKVLLDNNADHSLCDNNGQSPLFVASRDGYDNIVEVLLQQNADVNQYDIKGNTPLLVASSESHLGTIKILSRKMTDFSKCNKQGQSPIFVASMKGREHIVKYFLSFLSENISQPDIEGRSPLFIACREGYLDVVKLLLSNHAHVSQSDWNIRSPLFIASAEGYHDIVNVLIQNNAEINQRDEEGMTPLFIACDKGRTETAKILIESGADLNQIDLKKRTPLYAACRRGFTDIVKLLHKHDASITICNKWGGSPLFAACRQGHFDIVEYLVENDFYVSNGDLHGTTPFLVASENGFTQIVTYLINRGAEINQYNNYKKTALHLSVVGGHTDVVKVLLNAGALRTLTDNDNQTPFDLACKKSYADIVRLLRPAE</sequence>
<dbReference type="PANTHER" id="PTHR24123:SF141">
    <property type="entry name" value="ANKYRIN 2, ISOFORM U"/>
    <property type="match status" value="1"/>
</dbReference>
<feature type="domain" description="Novel STAND NTPase 3" evidence="4">
    <location>
        <begin position="34"/>
        <end position="198"/>
    </location>
</feature>
<keyword evidence="1" id="KW-0677">Repeat</keyword>
<keyword evidence="6" id="KW-1185">Reference proteome</keyword>
<feature type="repeat" description="ANK" evidence="3">
    <location>
        <begin position="669"/>
        <end position="701"/>
    </location>
</feature>
<dbReference type="Gene3D" id="1.25.40.20">
    <property type="entry name" value="Ankyrin repeat-containing domain"/>
    <property type="match status" value="4"/>
</dbReference>
<dbReference type="Pfam" id="PF13606">
    <property type="entry name" value="Ank_3"/>
    <property type="match status" value="1"/>
</dbReference>
<evidence type="ECO:0000256" key="3">
    <source>
        <dbReference type="PROSITE-ProRule" id="PRU00023"/>
    </source>
</evidence>
<name>A0A6J8BCL8_MYTCO</name>
<accession>A0A6J8BCL8</accession>
<evidence type="ECO:0000313" key="5">
    <source>
        <dbReference type="EMBL" id="CAC5381668.1"/>
    </source>
</evidence>
<feature type="repeat" description="ANK" evidence="3">
    <location>
        <begin position="801"/>
        <end position="833"/>
    </location>
</feature>
<feature type="repeat" description="ANK" evidence="3">
    <location>
        <begin position="834"/>
        <end position="866"/>
    </location>
</feature>
<dbReference type="SMART" id="SM00248">
    <property type="entry name" value="ANK"/>
    <property type="match status" value="12"/>
</dbReference>
<dbReference type="PANTHER" id="PTHR24123">
    <property type="entry name" value="ANKYRIN REPEAT-CONTAINING"/>
    <property type="match status" value="1"/>
</dbReference>
<dbReference type="InterPro" id="IPR051165">
    <property type="entry name" value="Multifunctional_ANK_Repeat"/>
</dbReference>
<dbReference type="PROSITE" id="PS50297">
    <property type="entry name" value="ANK_REP_REGION"/>
    <property type="match status" value="7"/>
</dbReference>
<organism evidence="5 6">
    <name type="scientific">Mytilus coruscus</name>
    <name type="common">Sea mussel</name>
    <dbReference type="NCBI Taxonomy" id="42192"/>
    <lineage>
        <taxon>Eukaryota</taxon>
        <taxon>Metazoa</taxon>
        <taxon>Spiralia</taxon>
        <taxon>Lophotrochozoa</taxon>
        <taxon>Mollusca</taxon>
        <taxon>Bivalvia</taxon>
        <taxon>Autobranchia</taxon>
        <taxon>Pteriomorphia</taxon>
        <taxon>Mytilida</taxon>
        <taxon>Mytiloidea</taxon>
        <taxon>Mytilidae</taxon>
        <taxon>Mytilinae</taxon>
        <taxon>Mytilus</taxon>
    </lineage>
</organism>
<dbReference type="PROSITE" id="PS50088">
    <property type="entry name" value="ANK_REPEAT"/>
    <property type="match status" value="8"/>
</dbReference>
<feature type="repeat" description="ANK" evidence="3">
    <location>
        <begin position="536"/>
        <end position="568"/>
    </location>
</feature>
<proteinExistence type="predicted"/>
<keyword evidence="2 3" id="KW-0040">ANK repeat</keyword>
<feature type="repeat" description="ANK" evidence="3">
    <location>
        <begin position="735"/>
        <end position="767"/>
    </location>
</feature>
<dbReference type="Proteomes" id="UP000507470">
    <property type="component" value="Unassembled WGS sequence"/>
</dbReference>
<feature type="repeat" description="ANK" evidence="3">
    <location>
        <begin position="636"/>
        <end position="668"/>
    </location>
</feature>
<dbReference type="Pfam" id="PF20720">
    <property type="entry name" value="nSTAND3"/>
    <property type="match status" value="1"/>
</dbReference>
<evidence type="ECO:0000256" key="2">
    <source>
        <dbReference type="ARBA" id="ARBA00023043"/>
    </source>
</evidence>
<evidence type="ECO:0000313" key="6">
    <source>
        <dbReference type="Proteomes" id="UP000507470"/>
    </source>
</evidence>